<organism evidence="2 3">
    <name type="scientific">Methylobacterium currus</name>
    <dbReference type="NCBI Taxonomy" id="2051553"/>
    <lineage>
        <taxon>Bacteria</taxon>
        <taxon>Pseudomonadati</taxon>
        <taxon>Pseudomonadota</taxon>
        <taxon>Alphaproteobacteria</taxon>
        <taxon>Hyphomicrobiales</taxon>
        <taxon>Methylobacteriaceae</taxon>
        <taxon>Methylobacterium</taxon>
    </lineage>
</organism>
<dbReference type="PANTHER" id="PTHR43825:SF5">
    <property type="entry name" value="HYPOTHETICAL TRANSKETOLASE FAMILY PROTEIN"/>
    <property type="match status" value="1"/>
</dbReference>
<dbReference type="InterPro" id="IPR005475">
    <property type="entry name" value="Transketolase-like_Pyr-bd"/>
</dbReference>
<dbReference type="InterPro" id="IPR051157">
    <property type="entry name" value="PDH/Transketolase"/>
</dbReference>
<dbReference type="SMART" id="SM00861">
    <property type="entry name" value="Transket_pyr"/>
    <property type="match status" value="1"/>
</dbReference>
<accession>A0A2R4WVE5</accession>
<evidence type="ECO:0000313" key="2">
    <source>
        <dbReference type="EMBL" id="AWB25495.1"/>
    </source>
</evidence>
<dbReference type="CDD" id="cd07033">
    <property type="entry name" value="TPP_PYR_DXS_TK_like"/>
    <property type="match status" value="1"/>
</dbReference>
<sequence length="303" mass="31844">MRRELCAALVARATRPDLVFLTGDLGFGALEPLRDALGERFLNAGIAEQNMIGVAAALASEGLEPWTYTIAPFCYARAFEQIRNDVCFHRLPVRMLANGGGYAYGVMGPTHHALEDYGILSTLPSLRIFVPAFDSDVAAVVAAAGSEPGPVYVRLGRGEVPAGCTAPPYAPWRRLRAGRGAIVVAVGPMAGLAWSAFAEDAEDGPEVWAVSELPLGMSPPPRAFVEALAGRTLCVVEEHVAQGGLGQSLAAWCLEGGIPVSGFRPVTAAGYPSGTYGSQGFHRRESGLDPASLRARLGARLSA</sequence>
<dbReference type="Proteomes" id="UP000244755">
    <property type="component" value="Chromosome 2"/>
</dbReference>
<dbReference type="Gene3D" id="3.40.50.970">
    <property type="match status" value="1"/>
</dbReference>
<dbReference type="AlphaFoldDB" id="A0A2R4WVE5"/>
<dbReference type="PANTHER" id="PTHR43825">
    <property type="entry name" value="PYRUVATE DEHYDROGENASE E1 COMPONENT"/>
    <property type="match status" value="1"/>
</dbReference>
<proteinExistence type="predicted"/>
<dbReference type="Pfam" id="PF02779">
    <property type="entry name" value="Transket_pyr"/>
    <property type="match status" value="1"/>
</dbReference>
<dbReference type="Gene3D" id="3.40.50.920">
    <property type="match status" value="1"/>
</dbReference>
<dbReference type="EMBL" id="CP028844">
    <property type="protein sequence ID" value="AWB25495.1"/>
    <property type="molecule type" value="Genomic_DNA"/>
</dbReference>
<dbReference type="RefSeq" id="WP_099957155.1">
    <property type="nucleotide sequence ID" value="NZ_CP028844.1"/>
</dbReference>
<dbReference type="OrthoDB" id="8732661at2"/>
<gene>
    <name evidence="2" type="ORF">DA075_31970</name>
</gene>
<evidence type="ECO:0000313" key="3">
    <source>
        <dbReference type="Proteomes" id="UP000244755"/>
    </source>
</evidence>
<protein>
    <submittedName>
        <fullName evidence="2">Transketolase</fullName>
    </submittedName>
</protein>
<dbReference type="SUPFAM" id="SSF52518">
    <property type="entry name" value="Thiamin diphosphate-binding fold (THDP-binding)"/>
    <property type="match status" value="1"/>
</dbReference>
<keyword evidence="3" id="KW-1185">Reference proteome</keyword>
<dbReference type="KEGG" id="mee:DA075_31970"/>
<dbReference type="InterPro" id="IPR009014">
    <property type="entry name" value="Transketo_C/PFOR_II"/>
</dbReference>
<feature type="domain" description="Transketolase-like pyrimidine-binding" evidence="1">
    <location>
        <begin position="1"/>
        <end position="162"/>
    </location>
</feature>
<dbReference type="InterPro" id="IPR029061">
    <property type="entry name" value="THDP-binding"/>
</dbReference>
<evidence type="ECO:0000259" key="1">
    <source>
        <dbReference type="SMART" id="SM00861"/>
    </source>
</evidence>
<reference evidence="2 3" key="1">
    <citation type="submission" date="2018-04" db="EMBL/GenBank/DDBJ databases">
        <title>Methylobacterium sp. PR1016A genome.</title>
        <authorList>
            <person name="Park W."/>
        </authorList>
    </citation>
    <scope>NUCLEOTIDE SEQUENCE [LARGE SCALE GENOMIC DNA]</scope>
    <source>
        <strain evidence="2 3">PR1016A</strain>
    </source>
</reference>
<dbReference type="SUPFAM" id="SSF52922">
    <property type="entry name" value="TK C-terminal domain-like"/>
    <property type="match status" value="1"/>
</dbReference>
<name>A0A2R4WVE5_9HYPH</name>